<dbReference type="AlphaFoldDB" id="A0A7V6A669"/>
<accession>A0A7V6A669</accession>
<organism evidence="1">
    <name type="scientific">Desulfobacca acetoxidans</name>
    <dbReference type="NCBI Taxonomy" id="60893"/>
    <lineage>
        <taxon>Bacteria</taxon>
        <taxon>Pseudomonadati</taxon>
        <taxon>Thermodesulfobacteriota</taxon>
        <taxon>Desulfobaccia</taxon>
        <taxon>Desulfobaccales</taxon>
        <taxon>Desulfobaccaceae</taxon>
        <taxon>Desulfobacca</taxon>
    </lineage>
</organism>
<name>A0A7V6A669_9BACT</name>
<sequence>MGTGSGLVGPAAALMYEEFYGLRERPFTLIPAPDFPHLSLQHKLARAGGSGIFTDSALENLSDDTRGVPRRLNTICDLALVATFAEKPAGNRRRIPGHGHGGPGGRLGIARMARMLGKTQAALDFYSSLRGGSSRREVGGFLIHLALAAGNPACCQRYRTVWQPKGAGSRRTLLGS</sequence>
<comment type="caution">
    <text evidence="1">The sequence shown here is derived from an EMBL/GenBank/DDBJ whole genome shotgun (WGS) entry which is preliminary data.</text>
</comment>
<proteinExistence type="predicted"/>
<reference evidence="1" key="1">
    <citation type="journal article" date="2020" name="mSystems">
        <title>Genome- and Community-Level Interaction Insights into Carbon Utilization and Element Cycling Functions of Hydrothermarchaeota in Hydrothermal Sediment.</title>
        <authorList>
            <person name="Zhou Z."/>
            <person name="Liu Y."/>
            <person name="Xu W."/>
            <person name="Pan J."/>
            <person name="Luo Z.H."/>
            <person name="Li M."/>
        </authorList>
    </citation>
    <scope>NUCLEOTIDE SEQUENCE [LARGE SCALE GENOMIC DNA]</scope>
    <source>
        <strain evidence="1">SpSt-767</strain>
    </source>
</reference>
<protein>
    <submittedName>
        <fullName evidence="1">Uncharacterized protein</fullName>
    </submittedName>
</protein>
<gene>
    <name evidence="1" type="ORF">ENV52_15075</name>
</gene>
<dbReference type="EMBL" id="DTGR01000232">
    <property type="protein sequence ID" value="HHS31007.1"/>
    <property type="molecule type" value="Genomic_DNA"/>
</dbReference>
<evidence type="ECO:0000313" key="1">
    <source>
        <dbReference type="EMBL" id="HHS31007.1"/>
    </source>
</evidence>